<proteinExistence type="predicted"/>
<name>A0A7R9I7C7_9NEOP</name>
<gene>
    <name evidence="2" type="ORF">TBIB3V08_LOCUS12606</name>
</gene>
<protein>
    <submittedName>
        <fullName evidence="2">Uncharacterized protein</fullName>
    </submittedName>
</protein>
<accession>A0A7R9I7C7</accession>
<organism evidence="2">
    <name type="scientific">Timema bartmani</name>
    <dbReference type="NCBI Taxonomy" id="61472"/>
    <lineage>
        <taxon>Eukaryota</taxon>
        <taxon>Metazoa</taxon>
        <taxon>Ecdysozoa</taxon>
        <taxon>Arthropoda</taxon>
        <taxon>Hexapoda</taxon>
        <taxon>Insecta</taxon>
        <taxon>Pterygota</taxon>
        <taxon>Neoptera</taxon>
        <taxon>Polyneoptera</taxon>
        <taxon>Phasmatodea</taxon>
        <taxon>Timematodea</taxon>
        <taxon>Timematoidea</taxon>
        <taxon>Timematidae</taxon>
        <taxon>Timema</taxon>
    </lineage>
</organism>
<dbReference type="EMBL" id="OD574723">
    <property type="protein sequence ID" value="CAD7450336.1"/>
    <property type="molecule type" value="Genomic_DNA"/>
</dbReference>
<reference evidence="2" key="1">
    <citation type="submission" date="2020-11" db="EMBL/GenBank/DDBJ databases">
        <authorList>
            <person name="Tran Van P."/>
        </authorList>
    </citation>
    <scope>NUCLEOTIDE SEQUENCE</scope>
</reference>
<feature type="region of interest" description="Disordered" evidence="1">
    <location>
        <begin position="46"/>
        <end position="74"/>
    </location>
</feature>
<dbReference type="AlphaFoldDB" id="A0A7R9I7C7"/>
<evidence type="ECO:0000313" key="2">
    <source>
        <dbReference type="EMBL" id="CAD7450336.1"/>
    </source>
</evidence>
<evidence type="ECO:0000256" key="1">
    <source>
        <dbReference type="SAM" id="MobiDB-lite"/>
    </source>
</evidence>
<sequence length="74" mass="8234">MNDFPLMLSGYKDNLGATNNNVMDHMQPRIGQASLRPKYEAHQTMVSPGLVEDTPATNQQSILDEDRESSTRIG</sequence>